<dbReference type="InterPro" id="IPR027417">
    <property type="entry name" value="P-loop_NTPase"/>
</dbReference>
<protein>
    <recommendedName>
        <fullName evidence="1">AAA+ ATPase domain-containing protein</fullName>
    </recommendedName>
</protein>
<dbReference type="SUPFAM" id="SSF52540">
    <property type="entry name" value="P-loop containing nucleoside triphosphate hydrolases"/>
    <property type="match status" value="1"/>
</dbReference>
<evidence type="ECO:0000259" key="1">
    <source>
        <dbReference type="SMART" id="SM00382"/>
    </source>
</evidence>
<evidence type="ECO:0000313" key="2">
    <source>
        <dbReference type="EMBL" id="OGY34518.1"/>
    </source>
</evidence>
<dbReference type="SMART" id="SM00382">
    <property type="entry name" value="AAA"/>
    <property type="match status" value="1"/>
</dbReference>
<dbReference type="PANTHER" id="PTHR43566:SF1">
    <property type="entry name" value="AAA+ ATPASE DOMAIN-CONTAINING PROTEIN"/>
    <property type="match status" value="1"/>
</dbReference>
<comment type="caution">
    <text evidence="2">The sequence shown here is derived from an EMBL/GenBank/DDBJ whole genome shotgun (WGS) entry which is preliminary data.</text>
</comment>
<organism evidence="2 3">
    <name type="scientific">Candidatus Andersenbacteria bacterium RIFCSPHIGHO2_12_FULL_45_11</name>
    <dbReference type="NCBI Taxonomy" id="1797281"/>
    <lineage>
        <taxon>Bacteria</taxon>
        <taxon>Candidatus Anderseniibacteriota</taxon>
    </lineage>
</organism>
<evidence type="ECO:0000313" key="3">
    <source>
        <dbReference type="Proteomes" id="UP000177528"/>
    </source>
</evidence>
<proteinExistence type="predicted"/>
<dbReference type="Proteomes" id="UP000177528">
    <property type="component" value="Unassembled WGS sequence"/>
</dbReference>
<accession>A0A1G1X3D9</accession>
<reference evidence="2 3" key="1">
    <citation type="journal article" date="2016" name="Nat. Commun.">
        <title>Thousands of microbial genomes shed light on interconnected biogeochemical processes in an aquifer system.</title>
        <authorList>
            <person name="Anantharaman K."/>
            <person name="Brown C.T."/>
            <person name="Hug L.A."/>
            <person name="Sharon I."/>
            <person name="Castelle C.J."/>
            <person name="Probst A.J."/>
            <person name="Thomas B.C."/>
            <person name="Singh A."/>
            <person name="Wilkins M.J."/>
            <person name="Karaoz U."/>
            <person name="Brodie E.L."/>
            <person name="Williams K.H."/>
            <person name="Hubbard S.S."/>
            <person name="Banfield J.F."/>
        </authorList>
    </citation>
    <scope>NUCLEOTIDE SEQUENCE [LARGE SCALE GENOMIC DNA]</scope>
</reference>
<dbReference type="InterPro" id="IPR025420">
    <property type="entry name" value="DUF4143"/>
</dbReference>
<dbReference type="AlphaFoldDB" id="A0A1G1X3D9"/>
<dbReference type="Gene3D" id="3.40.50.300">
    <property type="entry name" value="P-loop containing nucleotide triphosphate hydrolases"/>
    <property type="match status" value="1"/>
</dbReference>
<name>A0A1G1X3D9_9BACT</name>
<dbReference type="InterPro" id="IPR003593">
    <property type="entry name" value="AAA+_ATPase"/>
</dbReference>
<dbReference type="EMBL" id="MHHR01000013">
    <property type="protein sequence ID" value="OGY34518.1"/>
    <property type="molecule type" value="Genomic_DNA"/>
</dbReference>
<gene>
    <name evidence="2" type="ORF">A3D99_03425</name>
</gene>
<dbReference type="Pfam" id="PF13635">
    <property type="entry name" value="DUF4143"/>
    <property type="match status" value="1"/>
</dbReference>
<dbReference type="Pfam" id="PF13173">
    <property type="entry name" value="AAA_14"/>
    <property type="match status" value="1"/>
</dbReference>
<sequence length="405" mass="47218">MDYRKESIPRDAVIESEPHWYTDDILLFVGPRQAGKTTILRQIQARIERHTPSYWITLEDPDFLTLLNESPKNLFRIIPASQNQKVVVFIDEIQYLNNPTNLLKYLYDEHRDKIKLIVSGSSAFYIDETFQDSLVGRKKIFTVYPLSFREFLRFKNQDSLGDKDTSSLALIEQQAISDLYQEYMTYGGYPRVVLAPMQQKEDELREIAYSYIKKDVLEAGIRREETFFKLMKILSDQPGGLVNNSELAKTLSVSVLTVEKYIHVMRKSFHIAIIRPFARNVRSELTKMPKVYWIDLGLRNFLAGSLAPYMVRNDKGRVLENAVARQLLTRKSEDEIKFWRTKSDQEIDFVVDSQAYEVKVDASKIKHSNFKAFQKAYPDILLSVVTADAKEKTINEWQVKNVWEL</sequence>
<feature type="domain" description="AAA+ ATPase" evidence="1">
    <location>
        <begin position="22"/>
        <end position="146"/>
    </location>
</feature>
<dbReference type="PANTHER" id="PTHR43566">
    <property type="entry name" value="CONSERVED PROTEIN"/>
    <property type="match status" value="1"/>
</dbReference>
<dbReference type="InterPro" id="IPR041682">
    <property type="entry name" value="AAA_14"/>
</dbReference>